<accession>A0A368YZS2</accession>
<dbReference type="AlphaFoldDB" id="A0A368YZS2"/>
<evidence type="ECO:0008006" key="4">
    <source>
        <dbReference type="Google" id="ProtNLM"/>
    </source>
</evidence>
<comment type="caution">
    <text evidence="2">The sequence shown here is derived from an EMBL/GenBank/DDBJ whole genome shotgun (WGS) entry which is preliminary data.</text>
</comment>
<dbReference type="Proteomes" id="UP000253324">
    <property type="component" value="Unassembled WGS sequence"/>
</dbReference>
<keyword evidence="3" id="KW-1185">Reference proteome</keyword>
<evidence type="ECO:0000313" key="3">
    <source>
        <dbReference type="Proteomes" id="UP000253324"/>
    </source>
</evidence>
<feature type="transmembrane region" description="Helical" evidence="1">
    <location>
        <begin position="20"/>
        <end position="38"/>
    </location>
</feature>
<reference evidence="2 3" key="1">
    <citation type="submission" date="2018-07" db="EMBL/GenBank/DDBJ databases">
        <title>Genomic Encyclopedia of Type Strains, Phase III (KMG-III): the genomes of soil and plant-associated and newly described type strains.</title>
        <authorList>
            <person name="Whitman W."/>
        </authorList>
    </citation>
    <scope>NUCLEOTIDE SEQUENCE [LARGE SCALE GENOMIC DNA]</scope>
    <source>
        <strain evidence="2 3">31-25a</strain>
    </source>
</reference>
<dbReference type="EMBL" id="QPJM01000003">
    <property type="protein sequence ID" value="RCW85169.1"/>
    <property type="molecule type" value="Genomic_DNA"/>
</dbReference>
<sequence length="39" mass="4443">MHDDDEDDNIMHYTTPMWCHLLIFGFAVSIAVGICQLCS</sequence>
<keyword evidence="1" id="KW-1133">Transmembrane helix</keyword>
<keyword evidence="1" id="KW-0472">Membrane</keyword>
<keyword evidence="1" id="KW-0812">Transmembrane</keyword>
<organism evidence="2 3">
    <name type="scientific">Phyllobacterium bourgognense</name>
    <dbReference type="NCBI Taxonomy" id="314236"/>
    <lineage>
        <taxon>Bacteria</taxon>
        <taxon>Pseudomonadati</taxon>
        <taxon>Pseudomonadota</taxon>
        <taxon>Alphaproteobacteria</taxon>
        <taxon>Hyphomicrobiales</taxon>
        <taxon>Phyllobacteriaceae</taxon>
        <taxon>Phyllobacterium</taxon>
    </lineage>
</organism>
<name>A0A368YZS2_9HYPH</name>
<evidence type="ECO:0000313" key="2">
    <source>
        <dbReference type="EMBL" id="RCW85169.1"/>
    </source>
</evidence>
<gene>
    <name evidence="2" type="ORF">C7476_1039</name>
</gene>
<proteinExistence type="predicted"/>
<protein>
    <recommendedName>
        <fullName evidence="4">Transmembrane protein</fullName>
    </recommendedName>
</protein>
<evidence type="ECO:0000256" key="1">
    <source>
        <dbReference type="SAM" id="Phobius"/>
    </source>
</evidence>